<accession>A0A8H7H794</accession>
<dbReference type="Proteomes" id="UP000650582">
    <property type="component" value="Unassembled WGS sequence"/>
</dbReference>
<name>A0A8H7H794_9AGAM</name>
<reference evidence="1" key="1">
    <citation type="submission" date="2020-09" db="EMBL/GenBank/DDBJ databases">
        <title>Comparative genome analyses of four rice-infecting Rhizoctonia solani isolates reveal extensive enrichment of homogalacturonan modification genes.</title>
        <authorList>
            <person name="Lee D.-Y."/>
            <person name="Jeon J."/>
            <person name="Kim K.-T."/>
            <person name="Cheong K."/>
            <person name="Song H."/>
            <person name="Choi G."/>
            <person name="Ko J."/>
            <person name="Opiyo S.O."/>
            <person name="Zuo S."/>
            <person name="Madhav S."/>
            <person name="Lee Y.-H."/>
            <person name="Wang G.-L."/>
        </authorList>
    </citation>
    <scope>NUCLEOTIDE SEQUENCE</scope>
    <source>
        <strain evidence="1">AG1-IA YN-7</strain>
    </source>
</reference>
<evidence type="ECO:0000313" key="1">
    <source>
        <dbReference type="EMBL" id="KAF8677654.1"/>
    </source>
</evidence>
<proteinExistence type="predicted"/>
<dbReference type="SUPFAM" id="SSF52047">
    <property type="entry name" value="RNI-like"/>
    <property type="match status" value="1"/>
</dbReference>
<dbReference type="Gene3D" id="3.80.10.10">
    <property type="entry name" value="Ribonuclease Inhibitor"/>
    <property type="match status" value="1"/>
</dbReference>
<dbReference type="InterPro" id="IPR032675">
    <property type="entry name" value="LRR_dom_sf"/>
</dbReference>
<evidence type="ECO:0000313" key="2">
    <source>
        <dbReference type="Proteomes" id="UP000650582"/>
    </source>
</evidence>
<comment type="caution">
    <text evidence="1">The sequence shown here is derived from an EMBL/GenBank/DDBJ whole genome shotgun (WGS) entry which is preliminary data.</text>
</comment>
<sequence>MAPHRIFTVTELLSLICVNCDNPTRTTLARTSRLWFEIATPILWGNLQGAHKIFQLIPGAVIGRIKPTEPPPKDPRLYLDAVDFTRFNIYAPRVKHLTIYDPLDKKLRIETWYNWGFIHYLYQQQTLFPNLMSLVINQPTIGGSSSRRHNPPAYEQWITAFSSETLLTIQAPLTLRPGLPPHLPSVPLTTASAAVARLAIKSKSLRTLEIYPTVSSAELNSMGQGAIFGGFIDPETPYQRFCNSFESLTQLSELSITAIAFETSMFRVLANLPHLKSLLVHIFSYQLPEFHPELVPTSSFPQLVKLSLFDIDQETLEKIWESKPLVGKLTSLTILSYHSRQITLDWARETFLPILRTCSPELTEFLCESRSPGKGAEFDVKFSLGALDLKPAIREEARLIEFYAFCSVRIRAIDWAFVDSQGPKGSRYVSNRIKREALGYNRVTAIRTVNHPLMGRLRVTSPPSETETLLRLYYTTVKALALSSLSRPALPVEVILCICQLAGFVDPWPNGSLYTEVAFDRGAVDTSMESGSSNEIRPWLCSPPLSSLFLKKAWRAEPCIHPAEPVMSRTHAFRPDELIVRIARDPFNRGYKTDSEGKELGWKYLTTGTARQPITPLRTFDHCHEIWEWIEPGDSIEVAVDAAGWYFPNIRSEWGVSLRIYTLWEPSEAMLRLIYKCDSS</sequence>
<organism evidence="1 2">
    <name type="scientific">Rhizoctonia solani</name>
    <dbReference type="NCBI Taxonomy" id="456999"/>
    <lineage>
        <taxon>Eukaryota</taxon>
        <taxon>Fungi</taxon>
        <taxon>Dikarya</taxon>
        <taxon>Basidiomycota</taxon>
        <taxon>Agaricomycotina</taxon>
        <taxon>Agaricomycetes</taxon>
        <taxon>Cantharellales</taxon>
        <taxon>Ceratobasidiaceae</taxon>
        <taxon>Rhizoctonia</taxon>
    </lineage>
</organism>
<protein>
    <submittedName>
        <fullName evidence="1">Uncharacterized protein</fullName>
    </submittedName>
</protein>
<dbReference type="AlphaFoldDB" id="A0A8H7H794"/>
<dbReference type="EMBL" id="JACYCC010000040">
    <property type="protein sequence ID" value="KAF8677654.1"/>
    <property type="molecule type" value="Genomic_DNA"/>
</dbReference>
<gene>
    <name evidence="1" type="ORF">RHS04_06097</name>
</gene>